<gene>
    <name evidence="1" type="ORF">ACFQQH_01635</name>
</gene>
<organism evidence="1 2">
    <name type="scientific">Bhargavaea changchunensis</name>
    <dbReference type="NCBI Taxonomy" id="2134037"/>
    <lineage>
        <taxon>Bacteria</taxon>
        <taxon>Bacillati</taxon>
        <taxon>Bacillota</taxon>
        <taxon>Bacilli</taxon>
        <taxon>Bacillales</taxon>
        <taxon>Caryophanaceae</taxon>
        <taxon>Bhargavaea</taxon>
    </lineage>
</organism>
<proteinExistence type="predicted"/>
<dbReference type="InterPro" id="IPR031664">
    <property type="entry name" value="DUF5085"/>
</dbReference>
<dbReference type="EMBL" id="JBHTCT010000005">
    <property type="protein sequence ID" value="MFC7363860.1"/>
    <property type="molecule type" value="Genomic_DNA"/>
</dbReference>
<accession>A0ABW2ND69</accession>
<evidence type="ECO:0000313" key="2">
    <source>
        <dbReference type="Proteomes" id="UP001596483"/>
    </source>
</evidence>
<protein>
    <submittedName>
        <fullName evidence="1">DUF5085 family protein</fullName>
    </submittedName>
</protein>
<name>A0ABW2ND69_9BACL</name>
<dbReference type="Proteomes" id="UP001596483">
    <property type="component" value="Unassembled WGS sequence"/>
</dbReference>
<comment type="caution">
    <text evidence="1">The sequence shown here is derived from an EMBL/GenBank/DDBJ whole genome shotgun (WGS) entry which is preliminary data.</text>
</comment>
<dbReference type="Pfam" id="PF16895">
    <property type="entry name" value="DUF5085"/>
    <property type="match status" value="1"/>
</dbReference>
<reference evidence="2" key="1">
    <citation type="journal article" date="2019" name="Int. J. Syst. Evol. Microbiol.">
        <title>The Global Catalogue of Microorganisms (GCM) 10K type strain sequencing project: providing services to taxonomists for standard genome sequencing and annotation.</title>
        <authorList>
            <consortium name="The Broad Institute Genomics Platform"/>
            <consortium name="The Broad Institute Genome Sequencing Center for Infectious Disease"/>
            <person name="Wu L."/>
            <person name="Ma J."/>
        </authorList>
    </citation>
    <scope>NUCLEOTIDE SEQUENCE [LARGE SCALE GENOMIC DNA]</scope>
    <source>
        <strain evidence="2">JCM 4738</strain>
    </source>
</reference>
<keyword evidence="2" id="KW-1185">Reference proteome</keyword>
<dbReference type="RefSeq" id="WP_157293605.1">
    <property type="nucleotide sequence ID" value="NZ_JBHTCT010000005.1"/>
</dbReference>
<sequence>MNITENRMIRHRNVASKRYSFVPAEIGLAFEDFRTILQTHGANVDGRLFFTMLNEPIAEVMTAELHMGIKENDLTVPAEEEVIFRSYFEVKGLAKIRLLNDFDEQSQAAYWALYNHVKKDNLQQKTPVFVEYKQAPDGTTYVEMSVGVSG</sequence>
<evidence type="ECO:0000313" key="1">
    <source>
        <dbReference type="EMBL" id="MFC7363860.1"/>
    </source>
</evidence>